<protein>
    <submittedName>
        <fullName evidence="1">Uncharacterized protein</fullName>
    </submittedName>
</protein>
<accession>A0ACB7TM56</accession>
<reference evidence="1" key="1">
    <citation type="submission" date="2020-05" db="EMBL/GenBank/DDBJ databases">
        <title>Large-scale comparative analyses of tick genomes elucidate their genetic diversity and vector capacities.</title>
        <authorList>
            <person name="Jia N."/>
            <person name="Wang J."/>
            <person name="Shi W."/>
            <person name="Du L."/>
            <person name="Sun Y."/>
            <person name="Zhan W."/>
            <person name="Jiang J."/>
            <person name="Wang Q."/>
            <person name="Zhang B."/>
            <person name="Ji P."/>
            <person name="Sakyi L.B."/>
            <person name="Cui X."/>
            <person name="Yuan T."/>
            <person name="Jiang B."/>
            <person name="Yang W."/>
            <person name="Lam T.T.-Y."/>
            <person name="Chang Q."/>
            <person name="Ding S."/>
            <person name="Wang X."/>
            <person name="Zhu J."/>
            <person name="Ruan X."/>
            <person name="Zhao L."/>
            <person name="Wei J."/>
            <person name="Que T."/>
            <person name="Du C."/>
            <person name="Cheng J."/>
            <person name="Dai P."/>
            <person name="Han X."/>
            <person name="Huang E."/>
            <person name="Gao Y."/>
            <person name="Liu J."/>
            <person name="Shao H."/>
            <person name="Ye R."/>
            <person name="Li L."/>
            <person name="Wei W."/>
            <person name="Wang X."/>
            <person name="Wang C."/>
            <person name="Yang T."/>
            <person name="Huo Q."/>
            <person name="Li W."/>
            <person name="Guo W."/>
            <person name="Chen H."/>
            <person name="Zhou L."/>
            <person name="Ni X."/>
            <person name="Tian J."/>
            <person name="Zhou Y."/>
            <person name="Sheng Y."/>
            <person name="Liu T."/>
            <person name="Pan Y."/>
            <person name="Xia L."/>
            <person name="Li J."/>
            <person name="Zhao F."/>
            <person name="Cao W."/>
        </authorList>
    </citation>
    <scope>NUCLEOTIDE SEQUENCE</scope>
    <source>
        <strain evidence="1">Hyas-2018</strain>
    </source>
</reference>
<keyword evidence="2" id="KW-1185">Reference proteome</keyword>
<comment type="caution">
    <text evidence="1">The sequence shown here is derived from an EMBL/GenBank/DDBJ whole genome shotgun (WGS) entry which is preliminary data.</text>
</comment>
<evidence type="ECO:0000313" key="1">
    <source>
        <dbReference type="EMBL" id="KAH6945924.1"/>
    </source>
</evidence>
<gene>
    <name evidence="1" type="ORF">HPB50_010726</name>
</gene>
<evidence type="ECO:0000313" key="2">
    <source>
        <dbReference type="Proteomes" id="UP000821845"/>
    </source>
</evidence>
<organism evidence="1 2">
    <name type="scientific">Hyalomma asiaticum</name>
    <name type="common">Tick</name>
    <dbReference type="NCBI Taxonomy" id="266040"/>
    <lineage>
        <taxon>Eukaryota</taxon>
        <taxon>Metazoa</taxon>
        <taxon>Ecdysozoa</taxon>
        <taxon>Arthropoda</taxon>
        <taxon>Chelicerata</taxon>
        <taxon>Arachnida</taxon>
        <taxon>Acari</taxon>
        <taxon>Parasitiformes</taxon>
        <taxon>Ixodida</taxon>
        <taxon>Ixodoidea</taxon>
        <taxon>Ixodidae</taxon>
        <taxon>Hyalomminae</taxon>
        <taxon>Hyalomma</taxon>
    </lineage>
</organism>
<name>A0ACB7TM56_HYAAI</name>
<sequence>MHVQSCTRVAQPSPADLAMERVALRSTIASCLVLVVLSLSLTLYMLTSRSVMPTGGRRKLGLCLSHGCRLHARLVSTMVDTSRDPCDDLEAFACSKWAPQITDKFGHSFGYGPALSALELAEWLDGFKNEISAASTELAAGRRALAAFEECMSDSLQGGHRKRLNVLIQFMKERRITWPEPPTEAIHPLGVLLDLAYNWNINLWFGARSFYRAAGSKTDLLLNVGDMVPFWYIYQQDIRRENYAQYWEMFHALFTGGAQSDISRARIQNIATVEADIFRELTLTFQRLDKQPAQIAVADMGQHTPAIPSQEWREQLDATVAAATHSGGRHAFESVALSDKTLLDTINKLFGNYTKKELLQQISWFFVQVFAPLGNGDIFLAVYKVKDAASLQQRMFCATEVEDMYGPLVSSLYVAINFDEEDRKSIDEDLADVTLAAHEKVAGVSSLSNATHSLIASKLDTLQRVLWPPDNLLVNSSLTLTYANFSSARDTFVKYWVDARKNMARLYHAAGPTDDPVPRLPRNYRLPFLTYDYLTNRVHVSVAALSKHVFTSPNGTAAMRLGTVGFKYARELVRVFDNAGLRVDAEGNVLDEPLPFPALNSSDCTIQEDDYGIQELPALEVAYAAFEQRARNSSLHTMEMFTEEQVFFITACLSLCRQPKTLRGVFTGGCNEAAANFEPFSVAFNCSSGARMNPARKCTYFK</sequence>
<proteinExistence type="predicted"/>
<dbReference type="Proteomes" id="UP000821845">
    <property type="component" value="Chromosome 1"/>
</dbReference>
<dbReference type="EMBL" id="CM023481">
    <property type="protein sequence ID" value="KAH6945924.1"/>
    <property type="molecule type" value="Genomic_DNA"/>
</dbReference>